<evidence type="ECO:0000256" key="1">
    <source>
        <dbReference type="SAM" id="MobiDB-lite"/>
    </source>
</evidence>
<name>A0A9P7R1M6_9PEZI</name>
<organism evidence="2 3">
    <name type="scientific">Colletotrichum scovillei</name>
    <dbReference type="NCBI Taxonomy" id="1209932"/>
    <lineage>
        <taxon>Eukaryota</taxon>
        <taxon>Fungi</taxon>
        <taxon>Dikarya</taxon>
        <taxon>Ascomycota</taxon>
        <taxon>Pezizomycotina</taxon>
        <taxon>Sordariomycetes</taxon>
        <taxon>Hypocreomycetidae</taxon>
        <taxon>Glomerellales</taxon>
        <taxon>Glomerellaceae</taxon>
        <taxon>Colletotrichum</taxon>
        <taxon>Colletotrichum acutatum species complex</taxon>
    </lineage>
</organism>
<protein>
    <submittedName>
        <fullName evidence="2">Uncharacterized protein</fullName>
    </submittedName>
</protein>
<proteinExistence type="predicted"/>
<accession>A0A9P7R1M6</accession>
<dbReference type="Proteomes" id="UP000699042">
    <property type="component" value="Unassembled WGS sequence"/>
</dbReference>
<comment type="caution">
    <text evidence="2">The sequence shown here is derived from an EMBL/GenBank/DDBJ whole genome shotgun (WGS) entry which is preliminary data.</text>
</comment>
<keyword evidence="3" id="KW-1185">Reference proteome</keyword>
<feature type="region of interest" description="Disordered" evidence="1">
    <location>
        <begin position="47"/>
        <end position="92"/>
    </location>
</feature>
<gene>
    <name evidence="2" type="ORF">JMJ77_011251</name>
</gene>
<dbReference type="AlphaFoldDB" id="A0A9P7R1M6"/>
<dbReference type="EMBL" id="JAESDN010000007">
    <property type="protein sequence ID" value="KAG7047913.1"/>
    <property type="molecule type" value="Genomic_DNA"/>
</dbReference>
<feature type="region of interest" description="Disordered" evidence="1">
    <location>
        <begin position="1"/>
        <end position="22"/>
    </location>
</feature>
<sequence>MSPGSMTRDCHAGRCPPSGQSIPFWTLRSFGLTGSLPGSLLLQRLKPTSIARDSEPRPAQGPTISGHEALHLNIAPTIRTADLEDRQRKEDP</sequence>
<reference evidence="2" key="1">
    <citation type="submission" date="2021-05" db="EMBL/GenBank/DDBJ databases">
        <title>Comparative genomics of three Colletotrichum scovillei strains and genetic complementation revealed genes involved fungal growth and virulence on chili pepper.</title>
        <authorList>
            <person name="Hsieh D.-K."/>
            <person name="Chuang S.-C."/>
            <person name="Chen C.-Y."/>
            <person name="Chao Y.-T."/>
            <person name="Lu M.-Y.J."/>
            <person name="Lee M.-H."/>
            <person name="Shih M.-C."/>
        </authorList>
    </citation>
    <scope>NUCLEOTIDE SEQUENCE</scope>
    <source>
        <strain evidence="2">Coll-153</strain>
    </source>
</reference>
<evidence type="ECO:0000313" key="3">
    <source>
        <dbReference type="Proteomes" id="UP000699042"/>
    </source>
</evidence>
<evidence type="ECO:0000313" key="2">
    <source>
        <dbReference type="EMBL" id="KAG7047913.1"/>
    </source>
</evidence>
<feature type="compositionally biased region" description="Basic and acidic residues" evidence="1">
    <location>
        <begin position="81"/>
        <end position="92"/>
    </location>
</feature>